<evidence type="ECO:0000313" key="11">
    <source>
        <dbReference type="Proteomes" id="UP000001471"/>
    </source>
</evidence>
<comment type="similarity">
    <text evidence="2">Belongs to the AB hydrolase superfamily. AKT2 hydrolase family.</text>
</comment>
<feature type="compositionally biased region" description="Polar residues" evidence="7">
    <location>
        <begin position="619"/>
        <end position="638"/>
    </location>
</feature>
<dbReference type="NCBIfam" id="TIGR01249">
    <property type="entry name" value="pro_imino_pep_1"/>
    <property type="match status" value="1"/>
</dbReference>
<reference evidence="11" key="1">
    <citation type="journal article" date="2013" name="G3 (Bethesda)">
        <title>Comparative genomics of a plant-pathogenic fungus, Pyrenophora tritici-repentis, reveals transduplication and the impact of repeat elements on pathogenicity and population divergence.</title>
        <authorList>
            <person name="Manning V.A."/>
            <person name="Pandelova I."/>
            <person name="Dhillon B."/>
            <person name="Wilhelm L.J."/>
            <person name="Goodwin S.B."/>
            <person name="Berlin A.M."/>
            <person name="Figueroa M."/>
            <person name="Freitag M."/>
            <person name="Hane J.K."/>
            <person name="Henrissat B."/>
            <person name="Holman W.H."/>
            <person name="Kodira C.D."/>
            <person name="Martin J."/>
            <person name="Oliver R.P."/>
            <person name="Robbertse B."/>
            <person name="Schackwitz W."/>
            <person name="Schwartz D.C."/>
            <person name="Spatafora J.W."/>
            <person name="Turgeon B.G."/>
            <person name="Yandava C."/>
            <person name="Young S."/>
            <person name="Zhou S."/>
            <person name="Zeng Q."/>
            <person name="Grigoriev I.V."/>
            <person name="Ma L.-J."/>
            <person name="Ciuffetti L.M."/>
        </authorList>
    </citation>
    <scope>NUCLEOTIDE SEQUENCE [LARGE SCALE GENOMIC DNA]</scope>
    <source>
        <strain evidence="11">Pt-1C-BFP</strain>
    </source>
</reference>
<dbReference type="HOGENOM" id="CLU_002763_2_0_1"/>
<dbReference type="InterPro" id="IPR036097">
    <property type="entry name" value="HisK_dim/P_sf"/>
</dbReference>
<dbReference type="KEGG" id="ptrr:6342800"/>
<dbReference type="GO" id="GO:0006508">
    <property type="term" value="P:proteolysis"/>
    <property type="evidence" value="ECO:0007669"/>
    <property type="project" value="InterPro"/>
</dbReference>
<dbReference type="Gene3D" id="3.40.50.1820">
    <property type="entry name" value="alpha/beta hydrolase"/>
    <property type="match status" value="1"/>
</dbReference>
<evidence type="ECO:0000259" key="9">
    <source>
        <dbReference type="PROSITE" id="PS50110"/>
    </source>
</evidence>
<dbReference type="GO" id="GO:0004177">
    <property type="term" value="F:aminopeptidase activity"/>
    <property type="evidence" value="ECO:0007669"/>
    <property type="project" value="UniProtKB-EC"/>
</dbReference>
<dbReference type="SMART" id="SM00388">
    <property type="entry name" value="HisKA"/>
    <property type="match status" value="1"/>
</dbReference>
<keyword evidence="5" id="KW-0576">Peroxisome</keyword>
<dbReference type="SUPFAM" id="SSF53474">
    <property type="entry name" value="alpha/beta-Hydrolases"/>
    <property type="match status" value="1"/>
</dbReference>
<gene>
    <name evidence="10" type="ORF">PTRG_04559</name>
</gene>
<feature type="compositionally biased region" description="Polar residues" evidence="7">
    <location>
        <begin position="573"/>
        <end position="590"/>
    </location>
</feature>
<dbReference type="Pfam" id="PF00072">
    <property type="entry name" value="Response_reg"/>
    <property type="match status" value="1"/>
</dbReference>
<dbReference type="InterPro" id="IPR005944">
    <property type="entry name" value="Pro_iminopeptidase"/>
</dbReference>
<protein>
    <submittedName>
        <fullName evidence="10">Proline iminopeptidase</fullName>
    </submittedName>
</protein>
<dbReference type="SUPFAM" id="SSF47384">
    <property type="entry name" value="Homodimeric domain of signal transducing histidine kinase"/>
    <property type="match status" value="1"/>
</dbReference>
<evidence type="ECO:0000256" key="4">
    <source>
        <dbReference type="ARBA" id="ARBA00023026"/>
    </source>
</evidence>
<dbReference type="InterPro" id="IPR001789">
    <property type="entry name" value="Sig_transdc_resp-reg_receiver"/>
</dbReference>
<dbReference type="SMART" id="SM00387">
    <property type="entry name" value="HATPase_c"/>
    <property type="match status" value="1"/>
</dbReference>
<dbReference type="Pfam" id="PF00512">
    <property type="entry name" value="HisKA"/>
    <property type="match status" value="1"/>
</dbReference>
<dbReference type="InterPro" id="IPR003594">
    <property type="entry name" value="HATPase_dom"/>
</dbReference>
<dbReference type="SMART" id="SM00448">
    <property type="entry name" value="REC"/>
    <property type="match status" value="1"/>
</dbReference>
<dbReference type="SUPFAM" id="SSF52172">
    <property type="entry name" value="CheY-like"/>
    <property type="match status" value="1"/>
</dbReference>
<dbReference type="SUPFAM" id="SSF55781">
    <property type="entry name" value="GAF domain-like"/>
    <property type="match status" value="1"/>
</dbReference>
<dbReference type="Gene3D" id="3.30.450.40">
    <property type="match status" value="1"/>
</dbReference>
<dbReference type="PANTHER" id="PTHR43722">
    <property type="entry name" value="PROLINE IMINOPEPTIDASE"/>
    <property type="match status" value="1"/>
</dbReference>
<dbReference type="Pfam" id="PF00561">
    <property type="entry name" value="Abhydrolase_1"/>
    <property type="match status" value="1"/>
</dbReference>
<dbReference type="PROSITE" id="PS50110">
    <property type="entry name" value="RESPONSE_REGULATORY"/>
    <property type="match status" value="1"/>
</dbReference>
<evidence type="ECO:0000256" key="6">
    <source>
        <dbReference type="PROSITE-ProRule" id="PRU00169"/>
    </source>
</evidence>
<comment type="subcellular location">
    <subcellularLocation>
        <location evidence="1">Peroxisome</location>
    </subcellularLocation>
</comment>
<dbReference type="Gene3D" id="1.10.287.130">
    <property type="match status" value="1"/>
</dbReference>
<keyword evidence="4" id="KW-0843">Virulence</keyword>
<dbReference type="PANTHER" id="PTHR43722:SF1">
    <property type="entry name" value="PROLINE IMINOPEPTIDASE"/>
    <property type="match status" value="1"/>
</dbReference>
<feature type="domain" description="Histidine kinase" evidence="8">
    <location>
        <begin position="848"/>
        <end position="1109"/>
    </location>
</feature>
<feature type="domain" description="Response regulatory" evidence="9">
    <location>
        <begin position="1353"/>
        <end position="1501"/>
    </location>
</feature>
<feature type="modified residue" description="4-aspartylphosphate" evidence="6">
    <location>
        <position position="1407"/>
    </location>
</feature>
<dbReference type="InterPro" id="IPR029016">
    <property type="entry name" value="GAF-like_dom_sf"/>
</dbReference>
<dbReference type="Pfam" id="PF02518">
    <property type="entry name" value="HATPase_c"/>
    <property type="match status" value="1"/>
</dbReference>
<dbReference type="OrthoDB" id="10249433at2759"/>
<accession>B2W4K9</accession>
<evidence type="ECO:0000259" key="8">
    <source>
        <dbReference type="PROSITE" id="PS50109"/>
    </source>
</evidence>
<dbReference type="Proteomes" id="UP000001471">
    <property type="component" value="Unassembled WGS sequence"/>
</dbReference>
<dbReference type="STRING" id="426418.B2W4K9"/>
<dbReference type="InterPro" id="IPR011006">
    <property type="entry name" value="CheY-like_superfamily"/>
</dbReference>
<evidence type="ECO:0000256" key="1">
    <source>
        <dbReference type="ARBA" id="ARBA00004275"/>
    </source>
</evidence>
<proteinExistence type="inferred from homology"/>
<feature type="region of interest" description="Disordered" evidence="7">
    <location>
        <begin position="563"/>
        <end position="638"/>
    </location>
</feature>
<dbReference type="InterPro" id="IPR003661">
    <property type="entry name" value="HisK_dim/P_dom"/>
</dbReference>
<dbReference type="OMA" id="WATTERS"/>
<dbReference type="InterPro" id="IPR004358">
    <property type="entry name" value="Sig_transdc_His_kin-like_C"/>
</dbReference>
<dbReference type="GO" id="GO:0005777">
    <property type="term" value="C:peroxisome"/>
    <property type="evidence" value="ECO:0007669"/>
    <property type="project" value="UniProtKB-SubCell"/>
</dbReference>
<feature type="region of interest" description="Disordered" evidence="7">
    <location>
        <begin position="1265"/>
        <end position="1299"/>
    </location>
</feature>
<dbReference type="eggNOG" id="KOG0519">
    <property type="taxonomic scope" value="Eukaryota"/>
</dbReference>
<dbReference type="PROSITE" id="PS50109">
    <property type="entry name" value="HIS_KIN"/>
    <property type="match status" value="1"/>
</dbReference>
<dbReference type="SUPFAM" id="SSF55874">
    <property type="entry name" value="ATPase domain of HSP90 chaperone/DNA topoisomerase II/histidine kinase"/>
    <property type="match status" value="1"/>
</dbReference>
<organism evidence="10 11">
    <name type="scientific">Pyrenophora tritici-repentis (strain Pt-1C-BFP)</name>
    <name type="common">Wheat tan spot fungus</name>
    <name type="synonym">Drechslera tritici-repentis</name>
    <dbReference type="NCBI Taxonomy" id="426418"/>
    <lineage>
        <taxon>Eukaryota</taxon>
        <taxon>Fungi</taxon>
        <taxon>Dikarya</taxon>
        <taxon>Ascomycota</taxon>
        <taxon>Pezizomycotina</taxon>
        <taxon>Dothideomycetes</taxon>
        <taxon>Pleosporomycetidae</taxon>
        <taxon>Pleosporales</taxon>
        <taxon>Pleosporineae</taxon>
        <taxon>Pleosporaceae</taxon>
        <taxon>Pyrenophora</taxon>
    </lineage>
</organism>
<dbReference type="PRINTS" id="PR00344">
    <property type="entry name" value="BCTRLSENSOR"/>
</dbReference>
<dbReference type="InterPro" id="IPR000073">
    <property type="entry name" value="AB_hydrolase_1"/>
</dbReference>
<feature type="compositionally biased region" description="Low complexity" evidence="7">
    <location>
        <begin position="1290"/>
        <end position="1299"/>
    </location>
</feature>
<evidence type="ECO:0000256" key="2">
    <source>
        <dbReference type="ARBA" id="ARBA00005668"/>
    </source>
</evidence>
<dbReference type="Gene3D" id="3.40.50.2300">
    <property type="match status" value="1"/>
</dbReference>
<dbReference type="InterPro" id="IPR005467">
    <property type="entry name" value="His_kinase_dom"/>
</dbReference>
<dbReference type="GeneID" id="6342800"/>
<dbReference type="Gene3D" id="3.30.565.10">
    <property type="entry name" value="Histidine kinase-like ATPase, C-terminal domain"/>
    <property type="match status" value="1"/>
</dbReference>
<dbReference type="InterPro" id="IPR029058">
    <property type="entry name" value="AB_hydrolase_fold"/>
</dbReference>
<dbReference type="EMBL" id="DS231618">
    <property type="protein sequence ID" value="EDU47466.1"/>
    <property type="molecule type" value="Genomic_DNA"/>
</dbReference>
<keyword evidence="3 6" id="KW-0597">Phosphoprotein</keyword>
<dbReference type="CDD" id="cd17546">
    <property type="entry name" value="REC_hyHK_CKI1_RcsC-like"/>
    <property type="match status" value="1"/>
</dbReference>
<sequence>MSQTAQIAGYQHEDAWNIDWLRVDDVHELHYQQYGKRDGKPVIYLHGGPGGNCSKGNTAFFDPAEYRVVLLDQRGCGQSRPNADTTNNTTWHLVSDIEALRKYLIIPKWHVVFGGSWGSTLSLAYAQTHPESVGSLVLRGIFTVRDLELKWTNYPGGASMLFPDRWDDFINFLPEEERSNHIASYHRRLMSSDPSVSLPAATAWNTWELSISMLRPDPDIAQKLKEPAYLLAHARIEIHYFTNGGFMTDGQLLKKENIDRIRHIPTTIVQGRYDVVCPPITAWELHKMWPESKLYFVDDAGHSATEPGTKAKLREACDAYLSAASFPFDIEGGPPPNPVPSTDITLNALVQHGVHRLDCDRAFLSLIDNRNQYICAEMTKHQSLTSPDPTHPLLLGTSHIALEWGVCPYTMSIFHGRPVALPDSPYIVADKSYFCIKDFREVPMFAPRPFVAGYPHMVSYMEVPLCSISGHILGSYCVVDNKERDFLDPAALATLREVGDAISSYLNLKRVEAGKSRSERMMDSLRHLVGSGRLEVTPKSGIIEPKAVGQSPFHLDVFSSASQRDLGTRDSDTVASDQPSNSSPSCQPVNTKADAPHDSSTTSDLTENALPLALPAPAIQSSGDDPSPTPASRQDTYTGQMSSVLSTQIGNLFSIAADKIGHAMDLNGLDFFDVVATGTQHGSGQGRSLFADASSLRQEDTLATPLSYYRKDDVAAQHPEGRPSQSLIQRLTATYTRGHVFAVDEYGVFQHGGEDAQDSSKTSTSEDNNWSDFFKYIPKARYVMFIPLWHYQRESCYATCIAWVSDTGKTLDTGDLNSLVAFGNSLMAEIFRLEASANTQSKSDFVSSISHELRSPLHGILASIELIQENTHKDSELLPEITMIESCASTLLDTFDHLLEYSKVNSRAGAAQRGGMVSKHSATNARPSSVPVDLVSMVEEVLETVSLGHDYASRIVSGLEQERQRGLDPPSETVSLEPIVVTTHVEKGRDWVLPIEQGAWKRILLNVISNALKYTKKGYIDVRLAYLEAVDGGLPHISLIVTDTGVGMSEQFLKYHLFTPFTQEDVLSPGTGLGLSLVKSIVESLQGKILVESTLGKGTRITIEIPTSRRPLKNSRPGAENDSIPLDILRGKTVGLLSLSRHRSTNEGFSTRVVSPPEVLEHSIRNICEDRFGMKFTNSLADASSTDVLLIDAHTLGTLPTPDFETLLTGYTSKDAPQVVVVLDSFSKIVAHKVGFRKATHMTILVTGKSLRALLVSALDEANEKKLSLSSPSPAPLALENGTEKENTSPTAIPENNNNNTEAATPILKLQQETVLAIRTRPPQPTQSQHTSTIQTLRLPPSQPPPPNCRFHNLLLVDDNLINLKMLSAFAKRLNVRYSSATNGAEAVQLYQSAAGSRDAFDCVFMDISMPVMDGFQAVVNIRKVEDEVARRVGGVNGDENTNEGIDHGEERRRPFRAFVFALTGLGSDKARREASVCGFDEFLLKPVRFKDVMPLLGPLEDK</sequence>
<dbReference type="InParanoid" id="B2W4K9"/>
<dbReference type="GO" id="GO:0000155">
    <property type="term" value="F:phosphorelay sensor kinase activity"/>
    <property type="evidence" value="ECO:0007669"/>
    <property type="project" value="InterPro"/>
</dbReference>
<dbReference type="CDD" id="cd00082">
    <property type="entry name" value="HisKA"/>
    <property type="match status" value="1"/>
</dbReference>
<feature type="compositionally biased region" description="Low complexity" evidence="7">
    <location>
        <begin position="1268"/>
        <end position="1279"/>
    </location>
</feature>
<evidence type="ECO:0000313" key="10">
    <source>
        <dbReference type="EMBL" id="EDU47466.1"/>
    </source>
</evidence>
<evidence type="ECO:0000256" key="3">
    <source>
        <dbReference type="ARBA" id="ARBA00022553"/>
    </source>
</evidence>
<name>B2W4K9_PYRTR</name>
<feature type="compositionally biased region" description="Low complexity" evidence="7">
    <location>
        <begin position="609"/>
        <end position="618"/>
    </location>
</feature>
<evidence type="ECO:0000256" key="7">
    <source>
        <dbReference type="SAM" id="MobiDB-lite"/>
    </source>
</evidence>
<dbReference type="InterPro" id="IPR036890">
    <property type="entry name" value="HATPase_C_sf"/>
</dbReference>
<evidence type="ECO:0000256" key="5">
    <source>
        <dbReference type="ARBA" id="ARBA00023140"/>
    </source>
</evidence>